<dbReference type="Gene3D" id="3.40.630.30">
    <property type="match status" value="1"/>
</dbReference>
<dbReference type="SUPFAM" id="SSF55729">
    <property type="entry name" value="Acyl-CoA N-acyltransferases (Nat)"/>
    <property type="match status" value="1"/>
</dbReference>
<keyword evidence="5" id="KW-1185">Reference proteome</keyword>
<evidence type="ECO:0000256" key="1">
    <source>
        <dbReference type="ARBA" id="ARBA00022679"/>
    </source>
</evidence>
<keyword evidence="4" id="KW-0687">Ribonucleoprotein</keyword>
<feature type="domain" description="N-acetyltransferase" evidence="3">
    <location>
        <begin position="2"/>
        <end position="162"/>
    </location>
</feature>
<accession>A0A561CZ69</accession>
<dbReference type="InterPro" id="IPR051635">
    <property type="entry name" value="SNAT-like"/>
</dbReference>
<dbReference type="AlphaFoldDB" id="A0A561CZ69"/>
<sequence length="162" mass="17976">MAQIRMVKKEDLADLVVLENRCFLKEEAATEEAFKKRIETISDSFFVAEVEGVIMGLINGPVIETPYITDDLFSEIKVNPRTGGHQSVLGLAVSPEYQNQGIAGALLANLEKDAKEKHRETVTLTCKKDLVGFYETHGYVNQGVSSSEHGGVTWYNMVKPLK</sequence>
<protein>
    <submittedName>
        <fullName evidence="4">Ribosomal protein S18 acetylase RimI-like enzyme</fullName>
    </submittedName>
</protein>
<dbReference type="Proteomes" id="UP000319671">
    <property type="component" value="Unassembled WGS sequence"/>
</dbReference>
<evidence type="ECO:0000313" key="4">
    <source>
        <dbReference type="EMBL" id="TWD96360.1"/>
    </source>
</evidence>
<organism evidence="4 5">
    <name type="scientific">Neobacillus bataviensis</name>
    <dbReference type="NCBI Taxonomy" id="220685"/>
    <lineage>
        <taxon>Bacteria</taxon>
        <taxon>Bacillati</taxon>
        <taxon>Bacillota</taxon>
        <taxon>Bacilli</taxon>
        <taxon>Bacillales</taxon>
        <taxon>Bacillaceae</taxon>
        <taxon>Neobacillus</taxon>
    </lineage>
</organism>
<evidence type="ECO:0000256" key="2">
    <source>
        <dbReference type="ARBA" id="ARBA00023315"/>
    </source>
</evidence>
<dbReference type="GO" id="GO:0008080">
    <property type="term" value="F:N-acetyltransferase activity"/>
    <property type="evidence" value="ECO:0007669"/>
    <property type="project" value="UniProtKB-ARBA"/>
</dbReference>
<keyword evidence="4" id="KW-0689">Ribosomal protein</keyword>
<dbReference type="PROSITE" id="PS51186">
    <property type="entry name" value="GNAT"/>
    <property type="match status" value="1"/>
</dbReference>
<reference evidence="4 5" key="1">
    <citation type="submission" date="2019-06" db="EMBL/GenBank/DDBJ databases">
        <title>Sorghum-associated microbial communities from plants grown in Nebraska, USA.</title>
        <authorList>
            <person name="Schachtman D."/>
        </authorList>
    </citation>
    <scope>NUCLEOTIDE SEQUENCE [LARGE SCALE GENOMIC DNA]</scope>
    <source>
        <strain evidence="4 5">2482</strain>
    </source>
</reference>
<keyword evidence="1" id="KW-0808">Transferase</keyword>
<proteinExistence type="predicted"/>
<dbReference type="PANTHER" id="PTHR10908">
    <property type="entry name" value="SEROTONIN N-ACETYLTRANSFERASE"/>
    <property type="match status" value="1"/>
</dbReference>
<dbReference type="GO" id="GO:0005840">
    <property type="term" value="C:ribosome"/>
    <property type="evidence" value="ECO:0007669"/>
    <property type="project" value="UniProtKB-KW"/>
</dbReference>
<evidence type="ECO:0000259" key="3">
    <source>
        <dbReference type="PROSITE" id="PS51186"/>
    </source>
</evidence>
<dbReference type="InterPro" id="IPR016181">
    <property type="entry name" value="Acyl_CoA_acyltransferase"/>
</dbReference>
<dbReference type="PANTHER" id="PTHR10908:SF0">
    <property type="entry name" value="SEROTONIN N-ACETYLTRANSFERASE"/>
    <property type="match status" value="1"/>
</dbReference>
<dbReference type="RefSeq" id="WP_144566862.1">
    <property type="nucleotide sequence ID" value="NZ_VIVN01000011.1"/>
</dbReference>
<dbReference type="InterPro" id="IPR000182">
    <property type="entry name" value="GNAT_dom"/>
</dbReference>
<name>A0A561CZ69_9BACI</name>
<dbReference type="EMBL" id="VIVN01000011">
    <property type="protein sequence ID" value="TWD96360.1"/>
    <property type="molecule type" value="Genomic_DNA"/>
</dbReference>
<comment type="caution">
    <text evidence="4">The sequence shown here is derived from an EMBL/GenBank/DDBJ whole genome shotgun (WGS) entry which is preliminary data.</text>
</comment>
<keyword evidence="2" id="KW-0012">Acyltransferase</keyword>
<dbReference type="Pfam" id="PF13673">
    <property type="entry name" value="Acetyltransf_10"/>
    <property type="match status" value="1"/>
</dbReference>
<dbReference type="CDD" id="cd04301">
    <property type="entry name" value="NAT_SF"/>
    <property type="match status" value="1"/>
</dbReference>
<gene>
    <name evidence="4" type="ORF">FB550_1118</name>
</gene>
<evidence type="ECO:0000313" key="5">
    <source>
        <dbReference type="Proteomes" id="UP000319671"/>
    </source>
</evidence>